<dbReference type="OrthoDB" id="6537869at2759"/>
<dbReference type="Pfam" id="PF02347">
    <property type="entry name" value="GDC-P"/>
    <property type="match status" value="2"/>
</dbReference>
<dbReference type="GO" id="GO:0030170">
    <property type="term" value="F:pyridoxal phosphate binding"/>
    <property type="evidence" value="ECO:0007669"/>
    <property type="project" value="TreeGrafter"/>
</dbReference>
<accession>A0A9N8V2K9</accession>
<keyword evidence="11" id="KW-1185">Reference proteome</keyword>
<evidence type="ECO:0000259" key="8">
    <source>
        <dbReference type="Pfam" id="PF02347"/>
    </source>
</evidence>
<proteinExistence type="inferred from homology"/>
<dbReference type="InterPro" id="IPR049316">
    <property type="entry name" value="GDC-P_C"/>
</dbReference>
<dbReference type="Gene3D" id="3.40.640.10">
    <property type="entry name" value="Type I PLP-dependent aspartate aminotransferase-like (Major domain)"/>
    <property type="match status" value="2"/>
</dbReference>
<feature type="domain" description="Glycine cleavage system P-protein N-terminal" evidence="8">
    <location>
        <begin position="73"/>
        <end position="168"/>
    </location>
</feature>
<comment type="caution">
    <text evidence="10">The sequence shown here is derived from an EMBL/GenBank/DDBJ whole genome shotgun (WGS) entry which is preliminary data.</text>
</comment>
<sequence>MLPRAFNRKLIAPSNIISKKFSTSVTKINQLISKNNILTRIQSPNLSKLNQIRCFSSSSQKCDAFSSLDTFPRRHNGPSSPEIKEMLDSIGVKDMDELISKTISTNILIKKPLSLEEGLTESELLKRIKSIASKNKIYKSYIGMGYTDTIVPPVILRNILESPAWYTQVSDPSFLILFEIAARKNFRTKEMTFVGLQRNFRLCTMQMNNLGLIVIVHDLRRRLESLLNFQTMVTDLTGMNISNASLLDEGTAASEAMFITFSVGKRERFTFFIDEKCHPQTIECIKTRAECFNINIIVGDALKFDFEPCGKDLCGVLIQYPTTDGSILDYSSFTNKIHSLGGKVVCATDLLALTMLVPPGEWGADIAIGNSQRFGVPLGYGGPHAAFFACKEEYKRKIPGRLIGVSRDSFGNKAYRLALQTREQHIRREKATSNICTSQALLANMAAMYCIYHGPKGIKAIANRVHNLTKALEAEIKKIGYKVKTEHFFDTLNIHIEGGCEQIYQKALNEHINLRKVDKNSIGITLDETTTKEDLENLIRVFANDSSYKPNLSEDCNSSIPDKLIRTTPFLQHSVFNSYHSETKMLRYIYNLQSKDLSLVHSMIPLGSCTMKLNATTEMIPITWPEFANIHPFAPTDQVGGYKILLKELEHDLAEITGFDGVSLQPNSGAQGEYTGLRIINAYHKSCGNKRDVCLIPVSAHGTNPASAAMAGMSIVQIKCEKNGDLNMKDLEEKAIKYKDRLAVFMVTYPSTYGVFETRVVEACEIIHKNGGQVYMDGANLNAQIGLCNPVTIGADVCHLNLHKTFCIPHGGGGPGMGPVAVKSHLVPFLPSHPIVKTGGEKGIGPIASAPYGSADILPISWAYIKMMGGNGLKSATQLALLNANYMANRLSNHYKILFTNQNGMCAHEFIIDLRPFKDSADIQAIDVAKRLLDYGFHSPTMSWPVPNTIMIEPTESESKAELDRFCDALIAIREEISLIEKGIQPKGDNVLTNSPHPIQTLIQDTWEKAYTREQAAFPLKYLTQQKFWPRVGRLDDTFGDLHLMCSCPPIEDWIE</sequence>
<dbReference type="EMBL" id="CAJVPK010000033">
    <property type="protein sequence ID" value="CAG8435754.1"/>
    <property type="molecule type" value="Genomic_DNA"/>
</dbReference>
<comment type="similarity">
    <text evidence="2 7">Belongs to the GcvP family.</text>
</comment>
<dbReference type="InterPro" id="IPR003437">
    <property type="entry name" value="GcvP"/>
</dbReference>
<reference evidence="10" key="1">
    <citation type="submission" date="2021-06" db="EMBL/GenBank/DDBJ databases">
        <authorList>
            <person name="Kallberg Y."/>
            <person name="Tangrot J."/>
            <person name="Rosling A."/>
        </authorList>
    </citation>
    <scope>NUCLEOTIDE SEQUENCE</scope>
    <source>
        <strain evidence="10">AZ414A</strain>
    </source>
</reference>
<evidence type="ECO:0000313" key="10">
    <source>
        <dbReference type="EMBL" id="CAG8435754.1"/>
    </source>
</evidence>
<comment type="catalytic activity">
    <reaction evidence="5 7">
        <text>N(6)-[(R)-lipoyl]-L-lysyl-[glycine-cleavage complex H protein] + glycine + H(+) = N(6)-[(R)-S(8)-aminomethyldihydrolipoyl]-L-lysyl-[glycine-cleavage complex H protein] + CO2</text>
        <dbReference type="Rhea" id="RHEA:24304"/>
        <dbReference type="Rhea" id="RHEA-COMP:10494"/>
        <dbReference type="Rhea" id="RHEA-COMP:10495"/>
        <dbReference type="ChEBI" id="CHEBI:15378"/>
        <dbReference type="ChEBI" id="CHEBI:16526"/>
        <dbReference type="ChEBI" id="CHEBI:57305"/>
        <dbReference type="ChEBI" id="CHEBI:83099"/>
        <dbReference type="ChEBI" id="CHEBI:83143"/>
        <dbReference type="EC" id="1.4.4.2"/>
    </reaction>
</comment>
<organism evidence="10 11">
    <name type="scientific">Diversispora eburnea</name>
    <dbReference type="NCBI Taxonomy" id="1213867"/>
    <lineage>
        <taxon>Eukaryota</taxon>
        <taxon>Fungi</taxon>
        <taxon>Fungi incertae sedis</taxon>
        <taxon>Mucoromycota</taxon>
        <taxon>Glomeromycotina</taxon>
        <taxon>Glomeromycetes</taxon>
        <taxon>Diversisporales</taxon>
        <taxon>Diversisporaceae</taxon>
        <taxon>Diversispora</taxon>
    </lineage>
</organism>
<dbReference type="Gene3D" id="3.90.1150.10">
    <property type="entry name" value="Aspartate Aminotransferase, domain 1"/>
    <property type="match status" value="2"/>
</dbReference>
<feature type="domain" description="Glycine cleavage system P-protein N-terminal" evidence="8">
    <location>
        <begin position="222"/>
        <end position="542"/>
    </location>
</feature>
<dbReference type="SUPFAM" id="SSF53383">
    <property type="entry name" value="PLP-dependent transferases"/>
    <property type="match status" value="3"/>
</dbReference>
<keyword evidence="7" id="KW-0496">Mitochondrion</keyword>
<comment type="subunit">
    <text evidence="7">The glycine cleavage system is composed of four proteins: P, T, L and H.</text>
</comment>
<evidence type="ECO:0000256" key="3">
    <source>
        <dbReference type="ARBA" id="ARBA00022898"/>
    </source>
</evidence>
<evidence type="ECO:0000259" key="9">
    <source>
        <dbReference type="Pfam" id="PF21478"/>
    </source>
</evidence>
<evidence type="ECO:0000256" key="2">
    <source>
        <dbReference type="ARBA" id="ARBA00010756"/>
    </source>
</evidence>
<dbReference type="AlphaFoldDB" id="A0A9N8V2K9"/>
<dbReference type="InterPro" id="IPR049315">
    <property type="entry name" value="GDC-P_N"/>
</dbReference>
<dbReference type="GO" id="GO:0005739">
    <property type="term" value="C:mitochondrion"/>
    <property type="evidence" value="ECO:0007669"/>
    <property type="project" value="UniProtKB-SubCell"/>
</dbReference>
<keyword evidence="4 7" id="KW-0560">Oxidoreductase</keyword>
<dbReference type="GO" id="GO:0016594">
    <property type="term" value="F:glycine binding"/>
    <property type="evidence" value="ECO:0007669"/>
    <property type="project" value="TreeGrafter"/>
</dbReference>
<comment type="function">
    <text evidence="7">The glycine cleavage system catalyzes the degradation of glycine.</text>
</comment>
<dbReference type="PANTHER" id="PTHR11773">
    <property type="entry name" value="GLYCINE DEHYDROGENASE, DECARBOXYLATING"/>
    <property type="match status" value="1"/>
</dbReference>
<evidence type="ECO:0000256" key="1">
    <source>
        <dbReference type="ARBA" id="ARBA00001933"/>
    </source>
</evidence>
<dbReference type="InterPro" id="IPR020581">
    <property type="entry name" value="GDC_P"/>
</dbReference>
<keyword evidence="3 6" id="KW-0663">Pyridoxal phosphate</keyword>
<dbReference type="NCBIfam" id="NF003346">
    <property type="entry name" value="PRK04366.1"/>
    <property type="match status" value="1"/>
</dbReference>
<evidence type="ECO:0000256" key="5">
    <source>
        <dbReference type="ARBA" id="ARBA00049026"/>
    </source>
</evidence>
<evidence type="ECO:0000256" key="7">
    <source>
        <dbReference type="RuleBase" id="RU364056"/>
    </source>
</evidence>
<dbReference type="EC" id="1.4.4.2" evidence="7"/>
<dbReference type="InterPro" id="IPR015424">
    <property type="entry name" value="PyrdxlP-dep_Trfase"/>
</dbReference>
<comment type="cofactor">
    <cofactor evidence="1 6 7">
        <name>pyridoxal 5'-phosphate</name>
        <dbReference type="ChEBI" id="CHEBI:597326"/>
    </cofactor>
</comment>
<dbReference type="FunFam" id="3.40.640.10:FF:000007">
    <property type="entry name" value="glycine dehydrogenase (Decarboxylating), mitochondrial"/>
    <property type="match status" value="1"/>
</dbReference>
<dbReference type="FunFam" id="3.90.1150.10:FF:000025">
    <property type="entry name" value="Glycine cleavage system P protein"/>
    <property type="match status" value="1"/>
</dbReference>
<feature type="domain" description="Glycine dehydrogenase C-terminal" evidence="9">
    <location>
        <begin position="876"/>
        <end position="997"/>
    </location>
</feature>
<dbReference type="FunFam" id="3.90.1150.10:FF:000007">
    <property type="entry name" value="Glycine dehydrogenase (decarboxylating), mitochondrial"/>
    <property type="match status" value="1"/>
</dbReference>
<comment type="subcellular location">
    <subcellularLocation>
        <location evidence="7">Mitochondrion</location>
    </subcellularLocation>
</comment>
<evidence type="ECO:0000313" key="11">
    <source>
        <dbReference type="Proteomes" id="UP000789706"/>
    </source>
</evidence>
<feature type="modified residue" description="N6-(pyridoxal phosphate)lysine" evidence="6">
    <location>
        <position position="804"/>
    </location>
</feature>
<gene>
    <name evidence="10" type="ORF">DEBURN_LOCUS919</name>
</gene>
<dbReference type="GO" id="GO:0004375">
    <property type="term" value="F:glycine dehydrogenase (decarboxylating) activity"/>
    <property type="evidence" value="ECO:0007669"/>
    <property type="project" value="UniProtKB-UniRule"/>
</dbReference>
<dbReference type="InterPro" id="IPR015421">
    <property type="entry name" value="PyrdxlP-dep_Trfase_major"/>
</dbReference>
<name>A0A9N8V2K9_9GLOM</name>
<dbReference type="Proteomes" id="UP000789706">
    <property type="component" value="Unassembled WGS sequence"/>
</dbReference>
<keyword evidence="7" id="KW-0809">Transit peptide</keyword>
<dbReference type="InterPro" id="IPR015422">
    <property type="entry name" value="PyrdxlP-dep_Trfase_small"/>
</dbReference>
<protein>
    <recommendedName>
        <fullName evidence="7">Glycine cleavage system P protein</fullName>
        <ecNumber evidence="7">1.4.4.2</ecNumber>
    </recommendedName>
</protein>
<evidence type="ECO:0000256" key="6">
    <source>
        <dbReference type="PIRSR" id="PIRSR603437-50"/>
    </source>
</evidence>
<evidence type="ECO:0000256" key="4">
    <source>
        <dbReference type="ARBA" id="ARBA00023002"/>
    </source>
</evidence>
<dbReference type="GO" id="GO:0005960">
    <property type="term" value="C:glycine cleavage complex"/>
    <property type="evidence" value="ECO:0007669"/>
    <property type="project" value="TreeGrafter"/>
</dbReference>
<dbReference type="NCBIfam" id="TIGR00461">
    <property type="entry name" value="gcvP"/>
    <property type="match status" value="1"/>
</dbReference>
<dbReference type="GO" id="GO:0019464">
    <property type="term" value="P:glycine decarboxylation via glycine cleavage system"/>
    <property type="evidence" value="ECO:0007669"/>
    <property type="project" value="TreeGrafter"/>
</dbReference>
<dbReference type="CDD" id="cd00613">
    <property type="entry name" value="GDC-P"/>
    <property type="match status" value="2"/>
</dbReference>
<dbReference type="Pfam" id="PF21478">
    <property type="entry name" value="GcvP2_C"/>
    <property type="match status" value="1"/>
</dbReference>
<dbReference type="PANTHER" id="PTHR11773:SF1">
    <property type="entry name" value="GLYCINE DEHYDROGENASE (DECARBOXYLATING), MITOCHONDRIAL"/>
    <property type="match status" value="1"/>
</dbReference>